<dbReference type="Proteomes" id="UP001153365">
    <property type="component" value="Unassembled WGS sequence"/>
</dbReference>
<evidence type="ECO:0000256" key="4">
    <source>
        <dbReference type="ARBA" id="ARBA00022692"/>
    </source>
</evidence>
<evidence type="ECO:0000256" key="5">
    <source>
        <dbReference type="ARBA" id="ARBA00022989"/>
    </source>
</evidence>
<accession>A0AAV0AWY2</accession>
<keyword evidence="3" id="KW-0589">Pheromone response</keyword>
<organism evidence="11 12">
    <name type="scientific">Phakopsora pachyrhizi</name>
    <name type="common">Asian soybean rust disease fungus</name>
    <dbReference type="NCBI Taxonomy" id="170000"/>
    <lineage>
        <taxon>Eukaryota</taxon>
        <taxon>Fungi</taxon>
        <taxon>Dikarya</taxon>
        <taxon>Basidiomycota</taxon>
        <taxon>Pucciniomycotina</taxon>
        <taxon>Pucciniomycetes</taxon>
        <taxon>Pucciniales</taxon>
        <taxon>Phakopsoraceae</taxon>
        <taxon>Phakopsora</taxon>
    </lineage>
</organism>
<comment type="caution">
    <text evidence="11">The sequence shown here is derived from an EMBL/GenBank/DDBJ whole genome shotgun (WGS) entry which is preliminary data.</text>
</comment>
<keyword evidence="7 10" id="KW-0472">Membrane</keyword>
<keyword evidence="5 10" id="KW-1133">Transmembrane helix</keyword>
<dbReference type="InterPro" id="IPR001499">
    <property type="entry name" value="GPCR_STE3"/>
</dbReference>
<feature type="transmembrane region" description="Helical" evidence="10">
    <location>
        <begin position="272"/>
        <end position="288"/>
    </location>
</feature>
<keyword evidence="4 10" id="KW-0812">Transmembrane</keyword>
<feature type="transmembrane region" description="Helical" evidence="10">
    <location>
        <begin position="119"/>
        <end position="139"/>
    </location>
</feature>
<evidence type="ECO:0000313" key="12">
    <source>
        <dbReference type="Proteomes" id="UP001153365"/>
    </source>
</evidence>
<keyword evidence="12" id="KW-1185">Reference proteome</keyword>
<proteinExistence type="inferred from homology"/>
<evidence type="ECO:0000256" key="1">
    <source>
        <dbReference type="ARBA" id="ARBA00004141"/>
    </source>
</evidence>
<keyword evidence="9" id="KW-0807">Transducer</keyword>
<feature type="transmembrane region" description="Helical" evidence="10">
    <location>
        <begin position="40"/>
        <end position="58"/>
    </location>
</feature>
<dbReference type="GO" id="GO:0004932">
    <property type="term" value="F:mating-type factor pheromone receptor activity"/>
    <property type="evidence" value="ECO:0007669"/>
    <property type="project" value="InterPro"/>
</dbReference>
<name>A0AAV0AWY2_PHAPC</name>
<dbReference type="EMBL" id="CALTRL010002000">
    <property type="protein sequence ID" value="CAH7674419.1"/>
    <property type="molecule type" value="Genomic_DNA"/>
</dbReference>
<dbReference type="Pfam" id="PF02076">
    <property type="entry name" value="STE3"/>
    <property type="match status" value="1"/>
</dbReference>
<dbReference type="PANTHER" id="PTHR28097">
    <property type="entry name" value="PHEROMONE A FACTOR RECEPTOR"/>
    <property type="match status" value="1"/>
</dbReference>
<evidence type="ECO:0000256" key="2">
    <source>
        <dbReference type="ARBA" id="ARBA00011085"/>
    </source>
</evidence>
<dbReference type="AlphaFoldDB" id="A0AAV0AWY2"/>
<dbReference type="GO" id="GO:0005886">
    <property type="term" value="C:plasma membrane"/>
    <property type="evidence" value="ECO:0007669"/>
    <property type="project" value="TreeGrafter"/>
</dbReference>
<evidence type="ECO:0000256" key="3">
    <source>
        <dbReference type="ARBA" id="ARBA00022507"/>
    </source>
</evidence>
<dbReference type="PRINTS" id="PR00899">
    <property type="entry name" value="GPCRSTE3"/>
</dbReference>
<protein>
    <submittedName>
        <fullName evidence="11">Pheromone A receptor-domain-containing protein</fullName>
    </submittedName>
</protein>
<evidence type="ECO:0000256" key="7">
    <source>
        <dbReference type="ARBA" id="ARBA00023136"/>
    </source>
</evidence>
<evidence type="ECO:0000256" key="10">
    <source>
        <dbReference type="SAM" id="Phobius"/>
    </source>
</evidence>
<keyword evidence="8 11" id="KW-0675">Receptor</keyword>
<evidence type="ECO:0000256" key="9">
    <source>
        <dbReference type="ARBA" id="ARBA00023224"/>
    </source>
</evidence>
<dbReference type="CDD" id="cd14966">
    <property type="entry name" value="7tmD_STE3"/>
    <property type="match status" value="1"/>
</dbReference>
<feature type="transmembrane region" description="Helical" evidence="10">
    <location>
        <begin position="159"/>
        <end position="186"/>
    </location>
</feature>
<evidence type="ECO:0000256" key="8">
    <source>
        <dbReference type="ARBA" id="ARBA00023170"/>
    </source>
</evidence>
<feature type="transmembrane region" description="Helical" evidence="10">
    <location>
        <begin position="207"/>
        <end position="227"/>
    </location>
</feature>
<keyword evidence="6" id="KW-0297">G-protein coupled receptor</keyword>
<evidence type="ECO:0000313" key="11">
    <source>
        <dbReference type="EMBL" id="CAH7674419.1"/>
    </source>
</evidence>
<evidence type="ECO:0000256" key="6">
    <source>
        <dbReference type="ARBA" id="ARBA00023040"/>
    </source>
</evidence>
<dbReference type="PANTHER" id="PTHR28097:SF1">
    <property type="entry name" value="PHEROMONE A FACTOR RECEPTOR"/>
    <property type="match status" value="1"/>
</dbReference>
<gene>
    <name evidence="11" type="ORF">PPACK8108_LOCUS9327</name>
</gene>
<comment type="subcellular location">
    <subcellularLocation>
        <location evidence="1">Membrane</location>
        <topology evidence="1">Multi-pass membrane protein</topology>
    </subcellularLocation>
</comment>
<reference evidence="11" key="1">
    <citation type="submission" date="2022-06" db="EMBL/GenBank/DDBJ databases">
        <authorList>
            <consortium name="SYNGENTA / RWTH Aachen University"/>
        </authorList>
    </citation>
    <scope>NUCLEOTIDE SEQUENCE</scope>
</reference>
<sequence>MIMLSSAFRAYRILSLICALINIAPTVSHLSQGHSGPAAFGLWVVILNLLGFIHGLLWQDDALDKAPIFCDISAKIGLIGPLGLLMANCCIIRYLAQIVTPSNSIETSYEARKRMYKDYAMAFGFPVVIAIASVVFQVARYEVEILVGCSNVSVLGWPTLIILIVWSPIICGISCGYALYVLYWLVQQHKNLRQLVAKSSTPLNMSRFVRMCALAATYLCISAPYTIAGTVTTLYDIGPFIPWKSWSYIHNDDNQLSNVRNNPVYRLNVRDWLSITAGLTVFFFFSFAKESLDVYRKVGKALSLKSFLQRFSGSLTVIWPFNRLINNFSENKEPENKYCVQKELFTFNPSKTEINYHDQVILPLSASRSRVEKKMQLVDQFSLTRPIFIDKSALNKQNP</sequence>
<comment type="similarity">
    <text evidence="2">Belongs to the G-protein coupled receptor 4 family.</text>
</comment>
<dbReference type="GO" id="GO:0000750">
    <property type="term" value="P:pheromone-dependent signal transduction involved in conjugation with cellular fusion"/>
    <property type="evidence" value="ECO:0007669"/>
    <property type="project" value="TreeGrafter"/>
</dbReference>